<protein>
    <recommendedName>
        <fullName evidence="5">Biotin carboxylation domain-containing protein</fullName>
    </recommendedName>
</protein>
<evidence type="ECO:0000256" key="2">
    <source>
        <dbReference type="ARBA" id="ARBA00022741"/>
    </source>
</evidence>
<dbReference type="GO" id="GO:0005524">
    <property type="term" value="F:ATP binding"/>
    <property type="evidence" value="ECO:0007669"/>
    <property type="project" value="UniProtKB-KW"/>
</dbReference>
<dbReference type="PROSITE" id="PS50979">
    <property type="entry name" value="BC"/>
    <property type="match status" value="1"/>
</dbReference>
<dbReference type="AlphaFoldDB" id="A0A2G9RIW2"/>
<dbReference type="Proteomes" id="UP000228934">
    <property type="component" value="Unassembled WGS sequence"/>
</dbReference>
<evidence type="ECO:0000313" key="6">
    <source>
        <dbReference type="EMBL" id="PIO27829.1"/>
    </source>
</evidence>
<dbReference type="InterPro" id="IPR050856">
    <property type="entry name" value="Biotin_carboxylase_complex"/>
</dbReference>
<dbReference type="PANTHER" id="PTHR18866">
    <property type="entry name" value="CARBOXYLASE:PYRUVATE/ACETYL-COA/PROPIONYL-COA CARBOXYLASE"/>
    <property type="match status" value="1"/>
</dbReference>
<dbReference type="SUPFAM" id="SSF51246">
    <property type="entry name" value="Rudiment single hybrid motif"/>
    <property type="match status" value="1"/>
</dbReference>
<keyword evidence="1" id="KW-0436">Ligase</keyword>
<dbReference type="InterPro" id="IPR011764">
    <property type="entry name" value="Biotin_carboxylation_dom"/>
</dbReference>
<dbReference type="GO" id="GO:0005739">
    <property type="term" value="C:mitochondrion"/>
    <property type="evidence" value="ECO:0007669"/>
    <property type="project" value="TreeGrafter"/>
</dbReference>
<dbReference type="OrthoDB" id="10067436at2759"/>
<reference evidence="7" key="1">
    <citation type="journal article" date="2017" name="Nat. Commun.">
        <title>The North American bullfrog draft genome provides insight into hormonal regulation of long noncoding RNA.</title>
        <authorList>
            <person name="Hammond S.A."/>
            <person name="Warren R.L."/>
            <person name="Vandervalk B.P."/>
            <person name="Kucuk E."/>
            <person name="Khan H."/>
            <person name="Gibb E.A."/>
            <person name="Pandoh P."/>
            <person name="Kirk H."/>
            <person name="Zhao Y."/>
            <person name="Jones M."/>
            <person name="Mungall A.J."/>
            <person name="Coope R."/>
            <person name="Pleasance S."/>
            <person name="Moore R.A."/>
            <person name="Holt R.A."/>
            <person name="Round J.M."/>
            <person name="Ohora S."/>
            <person name="Walle B.V."/>
            <person name="Veldhoen N."/>
            <person name="Helbing C.C."/>
            <person name="Birol I."/>
        </authorList>
    </citation>
    <scope>NUCLEOTIDE SEQUENCE [LARGE SCALE GENOMIC DNA]</scope>
</reference>
<keyword evidence="7" id="KW-1185">Reference proteome</keyword>
<feature type="domain" description="Biotin carboxylation" evidence="5">
    <location>
        <begin position="1"/>
        <end position="85"/>
    </location>
</feature>
<evidence type="ECO:0000259" key="5">
    <source>
        <dbReference type="PROSITE" id="PS50979"/>
    </source>
</evidence>
<evidence type="ECO:0000256" key="3">
    <source>
        <dbReference type="ARBA" id="ARBA00022840"/>
    </source>
</evidence>
<dbReference type="PANTHER" id="PTHR18866:SF33">
    <property type="entry name" value="METHYLCROTONOYL-COA CARBOXYLASE SUBUNIT ALPHA, MITOCHONDRIAL-RELATED"/>
    <property type="match status" value="1"/>
</dbReference>
<dbReference type="GO" id="GO:0004485">
    <property type="term" value="F:methylcrotonoyl-CoA carboxylase activity"/>
    <property type="evidence" value="ECO:0007669"/>
    <property type="project" value="TreeGrafter"/>
</dbReference>
<keyword evidence="2" id="KW-0547">Nucleotide-binding</keyword>
<dbReference type="SMART" id="SM00878">
    <property type="entry name" value="Biotin_carb_C"/>
    <property type="match status" value="1"/>
</dbReference>
<dbReference type="EMBL" id="KV940119">
    <property type="protein sequence ID" value="PIO27829.1"/>
    <property type="molecule type" value="Genomic_DNA"/>
</dbReference>
<accession>A0A2G9RIW2</accession>
<dbReference type="InterPro" id="IPR005482">
    <property type="entry name" value="Biotin_COase_C"/>
</dbReference>
<keyword evidence="4" id="KW-0092">Biotin</keyword>
<organism evidence="6 7">
    <name type="scientific">Aquarana catesbeiana</name>
    <name type="common">American bullfrog</name>
    <name type="synonym">Rana catesbeiana</name>
    <dbReference type="NCBI Taxonomy" id="8400"/>
    <lineage>
        <taxon>Eukaryota</taxon>
        <taxon>Metazoa</taxon>
        <taxon>Chordata</taxon>
        <taxon>Craniata</taxon>
        <taxon>Vertebrata</taxon>
        <taxon>Euteleostomi</taxon>
        <taxon>Amphibia</taxon>
        <taxon>Batrachia</taxon>
        <taxon>Anura</taxon>
        <taxon>Neobatrachia</taxon>
        <taxon>Ranoidea</taxon>
        <taxon>Ranidae</taxon>
        <taxon>Aquarana</taxon>
    </lineage>
</organism>
<name>A0A2G9RIW2_AQUCT</name>
<dbReference type="Gene3D" id="3.30.470.20">
    <property type="entry name" value="ATP-grasp fold, B domain"/>
    <property type="match status" value="1"/>
</dbReference>
<keyword evidence="3" id="KW-0067">ATP-binding</keyword>
<evidence type="ECO:0000256" key="4">
    <source>
        <dbReference type="ARBA" id="ARBA00023267"/>
    </source>
</evidence>
<dbReference type="Pfam" id="PF02785">
    <property type="entry name" value="Biotin_carb_C"/>
    <property type="match status" value="1"/>
</dbReference>
<gene>
    <name evidence="6" type="ORF">AB205_0039550</name>
</gene>
<evidence type="ECO:0000256" key="1">
    <source>
        <dbReference type="ARBA" id="ARBA00022598"/>
    </source>
</evidence>
<dbReference type="InterPro" id="IPR011054">
    <property type="entry name" value="Rudment_hybrid_motif"/>
</dbReference>
<sequence length="85" mass="9599">MELPFSPAPSPLIGKLTLTDVRAYGDEVSVHYDPMIAKLVVWAKDRQAALTKLRYCLRQYNVSKTSFEQFSTASLSNRLLSKVHV</sequence>
<evidence type="ECO:0000313" key="7">
    <source>
        <dbReference type="Proteomes" id="UP000228934"/>
    </source>
</evidence>
<proteinExistence type="predicted"/>